<dbReference type="InterPro" id="IPR036402">
    <property type="entry name" value="EF-Ts_dimer_sf"/>
</dbReference>
<dbReference type="Pfam" id="PF00889">
    <property type="entry name" value="EF_TS"/>
    <property type="match status" value="1"/>
</dbReference>
<reference evidence="7" key="1">
    <citation type="submission" date="2021-01" db="EMBL/GenBank/DDBJ databases">
        <authorList>
            <person name="Corre E."/>
            <person name="Pelletier E."/>
            <person name="Niang G."/>
            <person name="Scheremetjew M."/>
            <person name="Finn R."/>
            <person name="Kale V."/>
            <person name="Holt S."/>
            <person name="Cochrane G."/>
            <person name="Meng A."/>
            <person name="Brown T."/>
            <person name="Cohen L."/>
        </authorList>
    </citation>
    <scope>NUCLEOTIDE SEQUENCE</scope>
    <source>
        <strain evidence="7">CCMP1413</strain>
    </source>
</reference>
<dbReference type="SUPFAM" id="SSF46934">
    <property type="entry name" value="UBA-like"/>
    <property type="match status" value="1"/>
</dbReference>
<dbReference type="PANTHER" id="PTHR11741:SF0">
    <property type="entry name" value="ELONGATION FACTOR TS, MITOCHONDRIAL"/>
    <property type="match status" value="1"/>
</dbReference>
<dbReference type="InterPro" id="IPR009060">
    <property type="entry name" value="UBA-like_sf"/>
</dbReference>
<dbReference type="AlphaFoldDB" id="A0A7R9TXQ0"/>
<evidence type="ECO:0000259" key="6">
    <source>
        <dbReference type="Pfam" id="PF00889"/>
    </source>
</evidence>
<name>A0A7R9TXQ0_9VIRI</name>
<dbReference type="GO" id="GO:0070125">
    <property type="term" value="P:mitochondrial translational elongation"/>
    <property type="evidence" value="ECO:0007669"/>
    <property type="project" value="TreeGrafter"/>
</dbReference>
<keyword evidence="4" id="KW-0496">Mitochondrion</keyword>
<dbReference type="SUPFAM" id="SSF54713">
    <property type="entry name" value="Elongation factor Ts (EF-Ts), dimerisation domain"/>
    <property type="match status" value="1"/>
</dbReference>
<dbReference type="Gene3D" id="1.10.8.10">
    <property type="entry name" value="DNA helicase RuvA subunit, C-terminal domain"/>
    <property type="match status" value="1"/>
</dbReference>
<dbReference type="Gene3D" id="1.10.286.20">
    <property type="match status" value="1"/>
</dbReference>
<dbReference type="GO" id="GO:0005739">
    <property type="term" value="C:mitochondrion"/>
    <property type="evidence" value="ECO:0007669"/>
    <property type="project" value="UniProtKB-SubCell"/>
</dbReference>
<keyword evidence="3 4" id="KW-0648">Protein biosynthesis</keyword>
<dbReference type="InterPro" id="IPR018101">
    <property type="entry name" value="Transl_elong_Ts_CS"/>
</dbReference>
<evidence type="ECO:0000256" key="2">
    <source>
        <dbReference type="ARBA" id="ARBA00022768"/>
    </source>
</evidence>
<comment type="function">
    <text evidence="4 5">Associates with the EF-Tu.GDP complex and induces the exchange of GDP to GTP. It remains bound to the aminoacyl-tRNA.EF-Tu.GTP complex up to the GTP hydrolysis stage on the ribosome.</text>
</comment>
<dbReference type="FunFam" id="1.10.286.20:FF:000001">
    <property type="entry name" value="Elongation factor Ts"/>
    <property type="match status" value="1"/>
</dbReference>
<evidence type="ECO:0000313" key="7">
    <source>
        <dbReference type="EMBL" id="CAD8246801.1"/>
    </source>
</evidence>
<sequence>MMDVKKALEAAGWDEEAAADALRAKGLAKAAKKAGRTAMEGLVGVALSDDAGAAALVEINSETDFVARNERFQILVGRVAAAALAEGTAGDVPARRSAATGSMELDVEALLGRPDGTDGDLKMTVTEVAAACGENVRVRRASLVLAPPGGHVAVYMHNSPAGATALGQMGGAVAVAPGANADEAARIAMHAVAARPAYLNRASVPPEDLERERAVLSEQALASGKPANVVEKMVAGRLNKFYEEHALAEQKLVMDDKMSVKKALGADDALCSFARLQVGEGMSALDEEEA</sequence>
<accession>A0A7R9TXQ0</accession>
<organism evidence="7">
    <name type="scientific">Prasinoderma coloniale</name>
    <dbReference type="NCBI Taxonomy" id="156133"/>
    <lineage>
        <taxon>Eukaryota</taxon>
        <taxon>Viridiplantae</taxon>
        <taxon>Prasinodermophyta</taxon>
        <taxon>Prasinodermophyceae</taxon>
        <taxon>Prasinodermales</taxon>
        <taxon>Prasinodermaceae</taxon>
        <taxon>Prasinoderma</taxon>
    </lineage>
</organism>
<dbReference type="NCBIfam" id="TIGR00116">
    <property type="entry name" value="tsf"/>
    <property type="match status" value="1"/>
</dbReference>
<dbReference type="GO" id="GO:0003746">
    <property type="term" value="F:translation elongation factor activity"/>
    <property type="evidence" value="ECO:0007669"/>
    <property type="project" value="UniProtKB-UniRule"/>
</dbReference>
<dbReference type="PROSITE" id="PS01127">
    <property type="entry name" value="EF_TS_2"/>
    <property type="match status" value="1"/>
</dbReference>
<proteinExistence type="inferred from homology"/>
<dbReference type="InterPro" id="IPR001816">
    <property type="entry name" value="Transl_elong_EFTs/EF1B"/>
</dbReference>
<evidence type="ECO:0000256" key="1">
    <source>
        <dbReference type="ARBA" id="ARBA00005532"/>
    </source>
</evidence>
<dbReference type="Gene3D" id="3.30.479.20">
    <property type="entry name" value="Elongation factor Ts, dimerisation domain"/>
    <property type="match status" value="2"/>
</dbReference>
<evidence type="ECO:0000256" key="4">
    <source>
        <dbReference type="HAMAP-Rule" id="MF_03135"/>
    </source>
</evidence>
<dbReference type="EMBL" id="HBDZ01012838">
    <property type="protein sequence ID" value="CAD8246801.1"/>
    <property type="molecule type" value="Transcribed_RNA"/>
</dbReference>
<evidence type="ECO:0000256" key="5">
    <source>
        <dbReference type="RuleBase" id="RU000642"/>
    </source>
</evidence>
<dbReference type="PANTHER" id="PTHR11741">
    <property type="entry name" value="ELONGATION FACTOR TS"/>
    <property type="match status" value="1"/>
</dbReference>
<comment type="subcellular location">
    <subcellularLocation>
        <location evidence="4">Mitochondrion</location>
    </subcellularLocation>
</comment>
<gene>
    <name evidence="4" type="primary">EFTS</name>
    <name evidence="7" type="ORF">PCOL08062_LOCUS9843</name>
</gene>
<comment type="similarity">
    <text evidence="1 4 5">Belongs to the EF-Ts family.</text>
</comment>
<feature type="domain" description="Translation elongation factor EFTs/EF1B dimerisation" evidence="6">
    <location>
        <begin position="54"/>
        <end position="280"/>
    </location>
</feature>
<dbReference type="InterPro" id="IPR014039">
    <property type="entry name" value="Transl_elong_EFTs/EF1B_dimer"/>
</dbReference>
<protein>
    <recommendedName>
        <fullName evidence="4">Elongation factor Ts, mitochondrial</fullName>
        <shortName evidence="4">EF-Ts</shortName>
        <shortName evidence="4">EF-TsMt</shortName>
    </recommendedName>
</protein>
<keyword evidence="2 4" id="KW-0251">Elongation factor</keyword>
<evidence type="ECO:0000256" key="3">
    <source>
        <dbReference type="ARBA" id="ARBA00022917"/>
    </source>
</evidence>
<dbReference type="HAMAP" id="MF_00050">
    <property type="entry name" value="EF_Ts"/>
    <property type="match status" value="1"/>
</dbReference>